<dbReference type="InterPro" id="IPR011990">
    <property type="entry name" value="TPR-like_helical_dom_sf"/>
</dbReference>
<evidence type="ECO:0000313" key="7">
    <source>
        <dbReference type="EMBL" id="KAA1420831.1"/>
    </source>
</evidence>
<keyword evidence="8" id="KW-1185">Reference proteome</keyword>
<evidence type="ECO:0000256" key="4">
    <source>
        <dbReference type="ARBA" id="ARBA00023163"/>
    </source>
</evidence>
<evidence type="ECO:0000256" key="1">
    <source>
        <dbReference type="ARBA" id="ARBA00005820"/>
    </source>
</evidence>
<evidence type="ECO:0000259" key="6">
    <source>
        <dbReference type="PROSITE" id="PS51755"/>
    </source>
</evidence>
<comment type="caution">
    <text evidence="7">The sequence shown here is derived from an EMBL/GenBank/DDBJ whole genome shotgun (WGS) entry which is preliminary data.</text>
</comment>
<organism evidence="7 8">
    <name type="scientific">Nocardioides humilatus</name>
    <dbReference type="NCBI Taxonomy" id="2607660"/>
    <lineage>
        <taxon>Bacteria</taxon>
        <taxon>Bacillati</taxon>
        <taxon>Actinomycetota</taxon>
        <taxon>Actinomycetes</taxon>
        <taxon>Propionibacteriales</taxon>
        <taxon>Nocardioidaceae</taxon>
        <taxon>Nocardioides</taxon>
    </lineage>
</organism>
<dbReference type="GO" id="GO:0006355">
    <property type="term" value="P:regulation of DNA-templated transcription"/>
    <property type="evidence" value="ECO:0007669"/>
    <property type="project" value="InterPro"/>
</dbReference>
<dbReference type="InterPro" id="IPR001867">
    <property type="entry name" value="OmpR/PhoB-type_DNA-bd"/>
</dbReference>
<dbReference type="SMART" id="SM01043">
    <property type="entry name" value="BTAD"/>
    <property type="match status" value="1"/>
</dbReference>
<dbReference type="Gene3D" id="1.25.40.10">
    <property type="entry name" value="Tetratricopeptide repeat domain"/>
    <property type="match status" value="1"/>
</dbReference>
<dbReference type="PROSITE" id="PS51755">
    <property type="entry name" value="OMPR_PHOB"/>
    <property type="match status" value="1"/>
</dbReference>
<keyword evidence="4" id="KW-0804">Transcription</keyword>
<evidence type="ECO:0000256" key="3">
    <source>
        <dbReference type="ARBA" id="ARBA00023125"/>
    </source>
</evidence>
<dbReference type="InterPro" id="IPR041664">
    <property type="entry name" value="AAA_16"/>
</dbReference>
<dbReference type="InterPro" id="IPR027417">
    <property type="entry name" value="P-loop_NTPase"/>
</dbReference>
<evidence type="ECO:0000313" key="8">
    <source>
        <dbReference type="Proteomes" id="UP000325003"/>
    </source>
</evidence>
<dbReference type="PANTHER" id="PTHR35807:SF1">
    <property type="entry name" value="TRANSCRIPTIONAL REGULATOR REDD"/>
    <property type="match status" value="1"/>
</dbReference>
<feature type="DNA-binding region" description="OmpR/PhoB-type" evidence="5">
    <location>
        <begin position="28"/>
        <end position="134"/>
    </location>
</feature>
<dbReference type="InterPro" id="IPR051677">
    <property type="entry name" value="AfsR-DnrI-RedD_regulator"/>
</dbReference>
<gene>
    <name evidence="7" type="ORF">F0U44_00305</name>
</gene>
<evidence type="ECO:0000256" key="2">
    <source>
        <dbReference type="ARBA" id="ARBA00023015"/>
    </source>
</evidence>
<accession>A0A5B1LJE4</accession>
<dbReference type="GO" id="GO:0000160">
    <property type="term" value="P:phosphorelay signal transduction system"/>
    <property type="evidence" value="ECO:0007669"/>
    <property type="project" value="InterPro"/>
</dbReference>
<name>A0A5B1LJE4_9ACTN</name>
<dbReference type="CDD" id="cd15831">
    <property type="entry name" value="BTAD"/>
    <property type="match status" value="1"/>
</dbReference>
<dbReference type="Gene3D" id="3.40.50.300">
    <property type="entry name" value="P-loop containing nucleotide triphosphate hydrolases"/>
    <property type="match status" value="1"/>
</dbReference>
<reference evidence="7 8" key="1">
    <citation type="submission" date="2019-09" db="EMBL/GenBank/DDBJ databases">
        <title>Nocardioides panacisoli sp. nov., isolated from the soil of a ginseng field.</title>
        <authorList>
            <person name="Cho C."/>
        </authorList>
    </citation>
    <scope>NUCLEOTIDE SEQUENCE [LARGE SCALE GENOMIC DNA]</scope>
    <source>
        <strain evidence="7 8">BN130099</strain>
    </source>
</reference>
<dbReference type="InterPro" id="IPR005158">
    <property type="entry name" value="BTAD"/>
</dbReference>
<feature type="domain" description="OmpR/PhoB-type" evidence="6">
    <location>
        <begin position="28"/>
        <end position="134"/>
    </location>
</feature>
<protein>
    <submittedName>
        <fullName evidence="7">AAA family ATPase</fullName>
    </submittedName>
</protein>
<dbReference type="InterPro" id="IPR036388">
    <property type="entry name" value="WH-like_DNA-bd_sf"/>
</dbReference>
<comment type="similarity">
    <text evidence="1">Belongs to the AfsR/DnrI/RedD regulatory family.</text>
</comment>
<dbReference type="Gene3D" id="1.10.10.10">
    <property type="entry name" value="Winged helix-like DNA-binding domain superfamily/Winged helix DNA-binding domain"/>
    <property type="match status" value="1"/>
</dbReference>
<dbReference type="EMBL" id="VUJV01000001">
    <property type="protein sequence ID" value="KAA1420831.1"/>
    <property type="molecule type" value="Genomic_DNA"/>
</dbReference>
<dbReference type="AlphaFoldDB" id="A0A5B1LJE4"/>
<dbReference type="GO" id="GO:0003677">
    <property type="term" value="F:DNA binding"/>
    <property type="evidence" value="ECO:0007669"/>
    <property type="project" value="UniProtKB-UniRule"/>
</dbReference>
<dbReference type="SUPFAM" id="SSF52540">
    <property type="entry name" value="P-loop containing nucleoside triphosphate hydrolases"/>
    <property type="match status" value="1"/>
</dbReference>
<dbReference type="Proteomes" id="UP000325003">
    <property type="component" value="Unassembled WGS sequence"/>
</dbReference>
<evidence type="ECO:0000256" key="5">
    <source>
        <dbReference type="PROSITE-ProRule" id="PRU01091"/>
    </source>
</evidence>
<dbReference type="InterPro" id="IPR016032">
    <property type="entry name" value="Sig_transdc_resp-reg_C-effctor"/>
</dbReference>
<dbReference type="SUPFAM" id="SSF48452">
    <property type="entry name" value="TPR-like"/>
    <property type="match status" value="1"/>
</dbReference>
<dbReference type="PANTHER" id="PTHR35807">
    <property type="entry name" value="TRANSCRIPTIONAL REGULATOR REDD-RELATED"/>
    <property type="match status" value="1"/>
</dbReference>
<proteinExistence type="inferred from homology"/>
<dbReference type="SUPFAM" id="SSF46894">
    <property type="entry name" value="C-terminal effector domain of the bipartite response regulators"/>
    <property type="match status" value="1"/>
</dbReference>
<reference evidence="7 8" key="2">
    <citation type="submission" date="2019-09" db="EMBL/GenBank/DDBJ databases">
        <authorList>
            <person name="Jin C."/>
        </authorList>
    </citation>
    <scope>NUCLEOTIDE SEQUENCE [LARGE SCALE GENOMIC DNA]</scope>
    <source>
        <strain evidence="7 8">BN130099</strain>
    </source>
</reference>
<keyword evidence="3 5" id="KW-0238">DNA-binding</keyword>
<dbReference type="SMART" id="SM00862">
    <property type="entry name" value="Trans_reg_C"/>
    <property type="match status" value="1"/>
</dbReference>
<dbReference type="Pfam" id="PF00486">
    <property type="entry name" value="Trans_reg_C"/>
    <property type="match status" value="1"/>
</dbReference>
<dbReference type="Pfam" id="PF03704">
    <property type="entry name" value="BTAD"/>
    <property type="match status" value="1"/>
</dbReference>
<keyword evidence="2" id="KW-0805">Transcription regulation</keyword>
<dbReference type="Pfam" id="PF13191">
    <property type="entry name" value="AAA_16"/>
    <property type="match status" value="1"/>
</dbReference>
<sequence>MRPTGWHRLGVDLDRRATWGNLWFKRPARPYPSGVSRLEMAVLGGLEARRDGDLLDVGTPKQRALLAALVLARGRPVSVDGIIDHLWGDEAPAGVTGTLQAYVSQLRRVIEPDRAPRTPAAILITAAPGYALVCGDDDVDAHRFERTITRVHKRLQPLSWWDTPALDAVQLEAARAELDGVLGLWRGTPYGELGDADSAVAERTRLDGLRLVALEDRALVALALGDHATVASEVEALVSSHPLRERLWALRVVALARSGRQADALDVLRQVREVLDEELGIEPSAELRDLQTAVLRQDERLAWVAPAAGEAVVAPVDPPAPTTLSPATSAPPVPAQVAPWPMVGRDAELAALGAALADAEAGTPAFAALVGEPGIGKSRLCAELLLQARRRGLRVLVGRCSQDEGAPPLWPWQAVVEALGGDLLSLAADVGSADEGGRFRTWERVAATVRDAAPDVPTVLLLEDLHWADEATLRVLRLLLESLVDQRMLVMATWRSHPAPTGVLADVTEVFARRHALRLDLHGLPERDVRTVFEAVAERATVADEAAALLRRTDGNPFFLVELARLAGERGAQADVAGAALPSAVGDVIDRRLGRLPEETVAALRTAAVIGRRFDLSTLAVAAAVDEDDALDVVEPAQAAGLLRENGVDHYVFTHALVRDRLREGISASRTARMHAKVAGALALRPGYVSEVADHWRSAGPAHARPAWHAAVEAAGLVRSLNEYDEAATWLRSALDSQRDDPEATEEERLALLMDLIDDYRWAARLPDLVAATEEAIALARSRGDIEAVAQAAISASQDVLWRSAPPGEINEVVVGALEEALELLPPGDGELRCRVLQALALERSGVEPADRLRPLVEESLDMARRLDLACPRMGANQVAFMALWRPDTADERLVWATEALEIAHRRGYQRGAVVAGALRATVLSELGRPEEMAEQVAATRAEALRQKIWYGDLVLTSIDANWAALAGRLDDTRAAIDRMNELGDAIDHDTIAPAIAAVAATLGYWAGDTAPHVPVLASFAEAGEPLEATVGVYRWRAGDHDGGREIAADLDISHDNESSLLAWCHSAELAAYVGDAGLAAGVYPLLLPYAGRPGVIAQAFVLPPVDAYLALAAATAGQADDAARHADDALALADKWGLAAVTAWLGDLRETLAF</sequence>